<sequence>MPAFPVLVQPSGLRFEADAD</sequence>
<reference evidence="1 2" key="1">
    <citation type="submission" date="2017-12" db="EMBL/GenBank/DDBJ databases">
        <title>Rapid rising of carbapenem-resistant Enterobacteriaceae(CRE) and emergence of colistin resistance genemcr-1 in CRE in the hospital of Henan, China.</title>
        <authorList>
            <person name="Sun Q."/>
            <person name="Zhang R."/>
            <person name="Li Y."/>
            <person name="Shen Y."/>
            <person name="Zhang Y."/>
            <person name="Yang J."/>
            <person name="Shu L."/>
            <person name="Zhou H."/>
            <person name="Wang Y."/>
            <person name="Wang B."/>
            <person name="Shen Z."/>
        </authorList>
    </citation>
    <scope>NUCLEOTIDE SEQUENCE [LARGE SCALE GENOMIC DNA]</scope>
    <source>
        <strain evidence="1 2">3512</strain>
    </source>
</reference>
<protein>
    <submittedName>
        <fullName evidence="1">Ferredoxin</fullName>
    </submittedName>
</protein>
<name>A0AAP8HVL3_ECOLX</name>
<dbReference type="AlphaFoldDB" id="A0AAP8HVL3"/>
<dbReference type="EMBL" id="PITP01000651">
    <property type="protein sequence ID" value="PKD78422.1"/>
    <property type="molecule type" value="Genomic_DNA"/>
</dbReference>
<gene>
    <name evidence="1" type="ORF">CWS33_30365</name>
</gene>
<feature type="non-terminal residue" evidence="1">
    <location>
        <position position="20"/>
    </location>
</feature>
<accession>A0AAP8HVL3</accession>
<comment type="caution">
    <text evidence="1">The sequence shown here is derived from an EMBL/GenBank/DDBJ whole genome shotgun (WGS) entry which is preliminary data.</text>
</comment>
<proteinExistence type="predicted"/>
<evidence type="ECO:0000313" key="1">
    <source>
        <dbReference type="EMBL" id="PKD78422.1"/>
    </source>
</evidence>
<evidence type="ECO:0000313" key="2">
    <source>
        <dbReference type="Proteomes" id="UP000233549"/>
    </source>
</evidence>
<dbReference type="Proteomes" id="UP000233549">
    <property type="component" value="Unassembled WGS sequence"/>
</dbReference>
<organism evidence="1 2">
    <name type="scientific">Escherichia coli</name>
    <dbReference type="NCBI Taxonomy" id="562"/>
    <lineage>
        <taxon>Bacteria</taxon>
        <taxon>Pseudomonadati</taxon>
        <taxon>Pseudomonadota</taxon>
        <taxon>Gammaproteobacteria</taxon>
        <taxon>Enterobacterales</taxon>
        <taxon>Enterobacteriaceae</taxon>
        <taxon>Escherichia</taxon>
    </lineage>
</organism>